<organism evidence="1">
    <name type="scientific">Aliarcobacter faecis</name>
    <dbReference type="NCBI Taxonomy" id="1564138"/>
    <lineage>
        <taxon>Bacteria</taxon>
        <taxon>Pseudomonadati</taxon>
        <taxon>Campylobacterota</taxon>
        <taxon>Epsilonproteobacteria</taxon>
        <taxon>Campylobacterales</taxon>
        <taxon>Arcobacteraceae</taxon>
        <taxon>Aliarcobacter</taxon>
    </lineage>
</organism>
<dbReference type="AlphaFoldDB" id="A0A6M8N3G1"/>
<reference evidence="1" key="1">
    <citation type="submission" date="2020-05" db="EMBL/GenBank/DDBJ databases">
        <title>Complete genome sequencing of Campylobacter and Arcobacter type strains.</title>
        <authorList>
            <person name="Miller W.G."/>
            <person name="Yee E."/>
        </authorList>
    </citation>
    <scope>NUCLEOTIDE SEQUENCE [LARGE SCALE GENOMIC DNA]</scope>
    <source>
        <strain evidence="1">CCUG 66484</strain>
        <plasmid evidence="1">pAFAEC</plasmid>
    </source>
</reference>
<protein>
    <submittedName>
        <fullName evidence="1">Uncharacterized protein</fullName>
    </submittedName>
</protein>
<keyword evidence="1" id="KW-0614">Plasmid</keyword>
<proteinExistence type="predicted"/>
<geneLocation type="plasmid" evidence="1">
    <name>pAFAEC</name>
</geneLocation>
<accession>A0A6M8N3G1</accession>
<evidence type="ECO:0000313" key="1">
    <source>
        <dbReference type="EMBL" id="QKF74492.1"/>
    </source>
</evidence>
<gene>
    <name evidence="1" type="ORF">AFAEC_a0046</name>
</gene>
<dbReference type="KEGG" id="afc:AFAEC_a0046"/>
<name>A0A6M8N3G1_9BACT</name>
<sequence>MGIFTKFKLTEVLSTFCYLANMIFINKLQNLKIIKCFANLINYYNFLNNKVQYNILGKENIK</sequence>
<dbReference type="EMBL" id="CP053838">
    <property type="protein sequence ID" value="QKF74492.1"/>
    <property type="molecule type" value="Genomic_DNA"/>
</dbReference>